<evidence type="ECO:0000256" key="1">
    <source>
        <dbReference type="SAM" id="MobiDB-lite"/>
    </source>
</evidence>
<evidence type="ECO:0008006" key="4">
    <source>
        <dbReference type="Google" id="ProtNLM"/>
    </source>
</evidence>
<feature type="compositionally biased region" description="Basic and acidic residues" evidence="1">
    <location>
        <begin position="48"/>
        <end position="57"/>
    </location>
</feature>
<feature type="compositionally biased region" description="Basic and acidic residues" evidence="1">
    <location>
        <begin position="32"/>
        <end position="41"/>
    </location>
</feature>
<reference evidence="2" key="2">
    <citation type="submission" date="2023-04" db="EMBL/GenBank/DDBJ databases">
        <authorList>
            <person name="Bruccoleri R.E."/>
            <person name="Oakeley E.J."/>
            <person name="Faust A.-M."/>
            <person name="Dessus-Babus S."/>
            <person name="Altorfer M."/>
            <person name="Burckhardt D."/>
            <person name="Oertli M."/>
            <person name="Naumann U."/>
            <person name="Petersen F."/>
            <person name="Wong J."/>
        </authorList>
    </citation>
    <scope>NUCLEOTIDE SEQUENCE</scope>
    <source>
        <strain evidence="2">GSM-AAB239-AS_SAM_17_03QT</strain>
        <tissue evidence="2">Leaf</tissue>
    </source>
</reference>
<dbReference type="Proteomes" id="UP001140949">
    <property type="component" value="Unassembled WGS sequence"/>
</dbReference>
<protein>
    <recommendedName>
        <fullName evidence="4">Btz domain-containing protein</fullName>
    </recommendedName>
</protein>
<accession>A0AAX6FH48</accession>
<evidence type="ECO:0000313" key="3">
    <source>
        <dbReference type="Proteomes" id="UP001140949"/>
    </source>
</evidence>
<comment type="caution">
    <text evidence="2">The sequence shown here is derived from an EMBL/GenBank/DDBJ whole genome shotgun (WGS) entry which is preliminary data.</text>
</comment>
<name>A0AAX6FH48_IRIPA</name>
<dbReference type="EMBL" id="JANAVB010028686">
    <property type="protein sequence ID" value="KAJ6815659.1"/>
    <property type="molecule type" value="Genomic_DNA"/>
</dbReference>
<evidence type="ECO:0000313" key="2">
    <source>
        <dbReference type="EMBL" id="KAJ6815659.1"/>
    </source>
</evidence>
<feature type="compositionally biased region" description="Basic and acidic residues" evidence="1">
    <location>
        <begin position="274"/>
        <end position="295"/>
    </location>
</feature>
<dbReference type="AlphaFoldDB" id="A0AAX6FH48"/>
<organism evidence="2 3">
    <name type="scientific">Iris pallida</name>
    <name type="common">Sweet iris</name>
    <dbReference type="NCBI Taxonomy" id="29817"/>
    <lineage>
        <taxon>Eukaryota</taxon>
        <taxon>Viridiplantae</taxon>
        <taxon>Streptophyta</taxon>
        <taxon>Embryophyta</taxon>
        <taxon>Tracheophyta</taxon>
        <taxon>Spermatophyta</taxon>
        <taxon>Magnoliopsida</taxon>
        <taxon>Liliopsida</taxon>
        <taxon>Asparagales</taxon>
        <taxon>Iridaceae</taxon>
        <taxon>Iridoideae</taxon>
        <taxon>Irideae</taxon>
        <taxon>Iris</taxon>
    </lineage>
</organism>
<reference evidence="2" key="1">
    <citation type="journal article" date="2023" name="GigaByte">
        <title>Genome assembly of the bearded iris, Iris pallida Lam.</title>
        <authorList>
            <person name="Bruccoleri R.E."/>
            <person name="Oakeley E.J."/>
            <person name="Faust A.M.E."/>
            <person name="Altorfer M."/>
            <person name="Dessus-Babus S."/>
            <person name="Burckhardt D."/>
            <person name="Oertli M."/>
            <person name="Naumann U."/>
            <person name="Petersen F."/>
            <person name="Wong J."/>
        </authorList>
    </citation>
    <scope>NUCLEOTIDE SEQUENCE</scope>
    <source>
        <strain evidence="2">GSM-AAB239-AS_SAM_17_03QT</strain>
    </source>
</reference>
<gene>
    <name evidence="2" type="ORF">M6B38_133575</name>
</gene>
<feature type="compositionally biased region" description="Basic and acidic residues" evidence="1">
    <location>
        <begin position="242"/>
        <end position="256"/>
    </location>
</feature>
<dbReference type="PANTHER" id="PTHR36364">
    <property type="entry name" value="OS03G0203000 PROTEIN"/>
    <property type="match status" value="1"/>
</dbReference>
<feature type="region of interest" description="Disordered" evidence="1">
    <location>
        <begin position="1"/>
        <end position="295"/>
    </location>
</feature>
<dbReference type="PANTHER" id="PTHR36364:SF1">
    <property type="entry name" value="OS03G0203000 PROTEIN"/>
    <property type="match status" value="1"/>
</dbReference>
<proteinExistence type="predicted"/>
<sequence length="330" mass="37638">MSRRELRDSHGSKRLHSRFDREPASPKKSRRDGKPATEKRYSSGYHLDVVDTAERDQKQRRRLQDAMTLEVPPETESKVQPDVIKEGLDRKVDSLPVGNKPSSDTIEVPQSRSYFQQDERRSGGRSSSRRAAADRGGGSDLKEQPRDRPRERVDQRKPRADDSSVWRRDGFSQLEAEAPPGKKRPAFREKKVEAELETAPAASVPESSRLPSTRRVERGGGRYSSGLSEKLERALPAADEERDSKRADRFYQRGEAQRGSYQPRERFSGGGRWGTDRFNGRYGERSTHHRPEGAVHVEKWKHDLYDEANRSPTPKNDEEQIAKVEALLAL</sequence>
<keyword evidence="3" id="KW-1185">Reference proteome</keyword>
<feature type="compositionally biased region" description="Basic and acidic residues" evidence="1">
    <location>
        <begin position="140"/>
        <end position="170"/>
    </location>
</feature>
<feature type="compositionally biased region" description="Basic and acidic residues" evidence="1">
    <location>
        <begin position="1"/>
        <end position="25"/>
    </location>
</feature>
<feature type="compositionally biased region" description="Basic and acidic residues" evidence="1">
    <location>
        <begin position="75"/>
        <end position="93"/>
    </location>
</feature>
<feature type="compositionally biased region" description="Polar residues" evidence="1">
    <location>
        <begin position="100"/>
        <end position="116"/>
    </location>
</feature>